<organism evidence="2 3">
    <name type="scientific">Legionella lytica</name>
    <dbReference type="NCBI Taxonomy" id="96232"/>
    <lineage>
        <taxon>Bacteria</taxon>
        <taxon>Pseudomonadati</taxon>
        <taxon>Pseudomonadota</taxon>
        <taxon>Gammaproteobacteria</taxon>
        <taxon>Legionellales</taxon>
        <taxon>Legionellaceae</taxon>
        <taxon>Legionella</taxon>
    </lineage>
</organism>
<accession>A0ABY4Y6C0</accession>
<name>A0ABY4Y6C0_9GAMM</name>
<evidence type="ECO:0000256" key="1">
    <source>
        <dbReference type="SAM" id="Phobius"/>
    </source>
</evidence>
<dbReference type="EMBL" id="CP071527">
    <property type="protein sequence ID" value="USQ13170.1"/>
    <property type="molecule type" value="Genomic_DNA"/>
</dbReference>
<gene>
    <name evidence="2" type="ORF">J2N86_10785</name>
</gene>
<reference evidence="2" key="1">
    <citation type="submission" date="2021-03" db="EMBL/GenBank/DDBJ databases">
        <title>Legionella lytica PCM 2298.</title>
        <authorList>
            <person name="Koper P."/>
        </authorList>
    </citation>
    <scope>NUCLEOTIDE SEQUENCE</scope>
    <source>
        <strain evidence="2">PCM 2298</strain>
    </source>
</reference>
<feature type="transmembrane region" description="Helical" evidence="1">
    <location>
        <begin position="78"/>
        <end position="96"/>
    </location>
</feature>
<keyword evidence="3" id="KW-1185">Reference proteome</keyword>
<dbReference type="RefSeq" id="WP_252579464.1">
    <property type="nucleotide sequence ID" value="NZ_CP071527.1"/>
</dbReference>
<evidence type="ECO:0000313" key="3">
    <source>
        <dbReference type="Proteomes" id="UP001057474"/>
    </source>
</evidence>
<feature type="transmembrane region" description="Helical" evidence="1">
    <location>
        <begin position="45"/>
        <end position="66"/>
    </location>
</feature>
<keyword evidence="1" id="KW-0472">Membrane</keyword>
<dbReference type="Proteomes" id="UP001057474">
    <property type="component" value="Chromosome"/>
</dbReference>
<evidence type="ECO:0000313" key="2">
    <source>
        <dbReference type="EMBL" id="USQ13170.1"/>
    </source>
</evidence>
<proteinExistence type="predicted"/>
<protein>
    <recommendedName>
        <fullName evidence="4">Transmembrane protein</fullName>
    </recommendedName>
</protein>
<sequence length="100" mass="11531">MEVEQEKNQVLSSEENLNHNQNAKIIKTCNEEHPTDAKIRRIKDCLLFFIVLIMVLGVFYFCVLAIFNVRSLDYEKEWARIIITAIISALLGFIIGKSSK</sequence>
<keyword evidence="1" id="KW-0812">Transmembrane</keyword>
<evidence type="ECO:0008006" key="4">
    <source>
        <dbReference type="Google" id="ProtNLM"/>
    </source>
</evidence>
<keyword evidence="1" id="KW-1133">Transmembrane helix</keyword>